<reference evidence="2" key="2">
    <citation type="submission" date="2025-08" db="UniProtKB">
        <authorList>
            <consortium name="RefSeq"/>
        </authorList>
    </citation>
    <scope>IDENTIFICATION</scope>
    <source>
        <tissue evidence="2">Leaf</tissue>
    </source>
</reference>
<protein>
    <submittedName>
        <fullName evidence="2">Uncharacterized protein LOC142171721</fullName>
    </submittedName>
</protein>
<keyword evidence="1" id="KW-1185">Reference proteome</keyword>
<evidence type="ECO:0000313" key="2">
    <source>
        <dbReference type="RefSeq" id="XP_075091516.1"/>
    </source>
</evidence>
<accession>A0AC58T2R7</accession>
<reference evidence="1" key="1">
    <citation type="journal article" date="2014" name="Nat. Commun.">
        <title>The tobacco genome sequence and its comparison with those of tomato and potato.</title>
        <authorList>
            <person name="Sierro N."/>
            <person name="Battey J.N."/>
            <person name="Ouadi S."/>
            <person name="Bakaher N."/>
            <person name="Bovet L."/>
            <person name="Willig A."/>
            <person name="Goepfert S."/>
            <person name="Peitsch M.C."/>
            <person name="Ivanov N.V."/>
        </authorList>
    </citation>
    <scope>NUCLEOTIDE SEQUENCE [LARGE SCALE GENOMIC DNA]</scope>
</reference>
<proteinExistence type="predicted"/>
<dbReference type="Proteomes" id="UP000790787">
    <property type="component" value="Chromosome 17"/>
</dbReference>
<gene>
    <name evidence="2" type="primary">LOC142171721</name>
</gene>
<dbReference type="RefSeq" id="XP_075091516.1">
    <property type="nucleotide sequence ID" value="XM_075235415.1"/>
</dbReference>
<sequence>MDKNYHLGKSKRKSSSVTYSHHLHVEIFNIVIDLQLSELNSRFDAVNSNLLLGMTSLCSDNSFENYDKERIMKLATLYPHEFSGSKLEDLSFELDNYILFVKEDNDFSNLKGLGDLSETLVETDLYKTWRLVFLLVKLSLILHVATATVERAFSSMKYIKNDLCSRIGDEFLNDCLVCYIEDEVFESVPNDAIIDRFQNMITRRVQFLNMVYFKDSRLFSSNSQCLIISDHKGSKMETRLPVDRSLVDQYAATSWVPLRDPPYLTDWTLEYNSRPPKT</sequence>
<evidence type="ECO:0000313" key="1">
    <source>
        <dbReference type="Proteomes" id="UP000790787"/>
    </source>
</evidence>
<name>A0AC58T2R7_TOBAC</name>
<organism evidence="1 2">
    <name type="scientific">Nicotiana tabacum</name>
    <name type="common">Common tobacco</name>
    <dbReference type="NCBI Taxonomy" id="4097"/>
    <lineage>
        <taxon>Eukaryota</taxon>
        <taxon>Viridiplantae</taxon>
        <taxon>Streptophyta</taxon>
        <taxon>Embryophyta</taxon>
        <taxon>Tracheophyta</taxon>
        <taxon>Spermatophyta</taxon>
        <taxon>Magnoliopsida</taxon>
        <taxon>eudicotyledons</taxon>
        <taxon>Gunneridae</taxon>
        <taxon>Pentapetalae</taxon>
        <taxon>asterids</taxon>
        <taxon>lamiids</taxon>
        <taxon>Solanales</taxon>
        <taxon>Solanaceae</taxon>
        <taxon>Nicotianoideae</taxon>
        <taxon>Nicotianeae</taxon>
        <taxon>Nicotiana</taxon>
    </lineage>
</organism>